<dbReference type="Proteomes" id="UP000631181">
    <property type="component" value="Unassembled WGS sequence"/>
</dbReference>
<comment type="caution">
    <text evidence="2">The sequence shown here is derived from an EMBL/GenBank/DDBJ whole genome shotgun (WGS) entry which is preliminary data.</text>
</comment>
<feature type="region of interest" description="Disordered" evidence="1">
    <location>
        <begin position="233"/>
        <end position="324"/>
    </location>
</feature>
<accession>A0A8J8WJP1</accession>
<reference evidence="2" key="1">
    <citation type="journal article" date="2020" name="Front. Microbiol.">
        <title>Gene regulatory networks of Penicillium echinulatum 2HH and Penicillium oxalicum 114-2 inferred by a computational biology approach.</title>
        <authorList>
            <person name="Lenz A.R."/>
            <person name="Galan-Vasquez E."/>
            <person name="Balbinot E."/>
            <person name="De Abreu F.P."/>
            <person name="De Oliveira N.S."/>
            <person name="Da Rosa L.O."/>
            <person name="De Avila E Silva S."/>
            <person name="Camassola M."/>
            <person name="Dillon A.J.P."/>
            <person name="Perez-Rueda E."/>
        </authorList>
    </citation>
    <scope>NUCLEOTIDE SEQUENCE</scope>
    <source>
        <strain evidence="2">S1M29</strain>
    </source>
</reference>
<evidence type="ECO:0000313" key="2">
    <source>
        <dbReference type="EMBL" id="KAF7716104.1"/>
    </source>
</evidence>
<feature type="compositionally biased region" description="Polar residues" evidence="1">
    <location>
        <begin position="71"/>
        <end position="94"/>
    </location>
</feature>
<dbReference type="AlphaFoldDB" id="A0A8J8WJP1"/>
<dbReference type="OrthoDB" id="4367945at2759"/>
<feature type="compositionally biased region" description="Polar residues" evidence="1">
    <location>
        <begin position="636"/>
        <end position="650"/>
    </location>
</feature>
<protein>
    <submittedName>
        <fullName evidence="2">Uncharacterized protein</fullName>
    </submittedName>
</protein>
<sequence length="781" mass="86433">MTKLRKLVRRVRGHQLSASHHSAENKNGFPSKIKHTVKCIRERLPNLRNVERNARDIRSIYPNEPLEESRYSSSLSGVTTGSYQDSDSNVTGSMEPTEIDSECDVQDLPALERMNATRSHHGSLHVRWTSLPRVVENQYKPLFYEAKNIWSPWPVIRLMSPSDASTASTALRTPPALAPKQRNSEAGHPNASFSLKQTEGNKASLTSQFGFTFVTKELRLPHFRPGRSLTRMFRRRITPRDQGHTSERTEEKKAAMPKSSASSGQPSLKACPRFDLLTGRPDPEKRPRVQTHHEGSVSDTSLTRGHQRPVSRLPRPLGRIFIPPPDLGLSETFGVNKRETGTTADAFQSGSDGEKMIAVAAKAVRTIQASSSEPSPTAIEQSQWERYGPTLKISKNANKYLGGPVKGGHALSSPTLLRGSMSTQSLIPRKPVPIHPHSSSHKPIIRETASLATLPRSWTVNAFQQGVAEVSSTSIPLRVPVTASWSEQDLPGQNKMTRSHTNVHLGESHPSSVVSLRSQLFKDGRAKLRDFSFKGTKHGRKSFKDSGIKISSPLEATAAAPSEIPTVGPCLLKQSAMLALEISPIQILADISPTSPLPKQVLDSALQPTKSDIVVQIDIAPAFPILEPVPNELTRSESSVEAETAPSSVAQMPPACERPATALTPSIEISDEDEDEDRLPLPRSLEDLTQCVNRLGKRLIDEPDREQRKKLYAHLTRLSSVRTDLMSREGFLDELRTLSLTIRSEMSMRRIGAIINAATLYREDRILRRIDAPSDEIVRQW</sequence>
<keyword evidence="3" id="KW-1185">Reference proteome</keyword>
<feature type="compositionally biased region" description="Basic residues" evidence="1">
    <location>
        <begin position="1"/>
        <end position="13"/>
    </location>
</feature>
<evidence type="ECO:0000313" key="3">
    <source>
        <dbReference type="Proteomes" id="UP000631181"/>
    </source>
</evidence>
<name>A0A8J8WJP1_9EURO</name>
<proteinExistence type="predicted"/>
<evidence type="ECO:0000256" key="1">
    <source>
        <dbReference type="SAM" id="MobiDB-lite"/>
    </source>
</evidence>
<feature type="region of interest" description="Disordered" evidence="1">
    <location>
        <begin position="1"/>
        <end position="30"/>
    </location>
</feature>
<feature type="compositionally biased region" description="Basic and acidic residues" evidence="1">
    <location>
        <begin position="238"/>
        <end position="254"/>
    </location>
</feature>
<dbReference type="EMBL" id="WIWV01000046">
    <property type="protein sequence ID" value="KAF7716104.1"/>
    <property type="molecule type" value="Genomic_DNA"/>
</dbReference>
<feature type="region of interest" description="Disordered" evidence="1">
    <location>
        <begin position="634"/>
        <end position="658"/>
    </location>
</feature>
<feature type="region of interest" description="Disordered" evidence="1">
    <location>
        <begin position="68"/>
        <end position="99"/>
    </location>
</feature>
<organism evidence="2 3">
    <name type="scientific">Penicillium ucsense</name>
    <dbReference type="NCBI Taxonomy" id="2839758"/>
    <lineage>
        <taxon>Eukaryota</taxon>
        <taxon>Fungi</taxon>
        <taxon>Dikarya</taxon>
        <taxon>Ascomycota</taxon>
        <taxon>Pezizomycotina</taxon>
        <taxon>Eurotiomycetes</taxon>
        <taxon>Eurotiomycetidae</taxon>
        <taxon>Eurotiales</taxon>
        <taxon>Aspergillaceae</taxon>
        <taxon>Penicillium</taxon>
    </lineage>
</organism>
<gene>
    <name evidence="2" type="ORF">PECM_006051</name>
</gene>
<feature type="compositionally biased region" description="Basic and acidic residues" evidence="1">
    <location>
        <begin position="281"/>
        <end position="296"/>
    </location>
</feature>